<name>A0AAN5TAP7_LEGPN</name>
<evidence type="ECO:0000259" key="3">
    <source>
        <dbReference type="Pfam" id="PF13649"/>
    </source>
</evidence>
<dbReference type="PANTHER" id="PTHR43861">
    <property type="entry name" value="TRANS-ACONITATE 2-METHYLTRANSFERASE-RELATED"/>
    <property type="match status" value="1"/>
</dbReference>
<keyword evidence="1 4" id="KW-0489">Methyltransferase</keyword>
<dbReference type="GO" id="GO:0032259">
    <property type="term" value="P:methylation"/>
    <property type="evidence" value="ECO:0007669"/>
    <property type="project" value="UniProtKB-KW"/>
</dbReference>
<sequence>MTDEGKKYDLIASGFAQLRDSFNTEQKYIDQLLEYLKPGASILDLGCGSGYPIASYMIDKGYKVTGVDSSKELLNIAQKNCPALKTIYGDVRTVEINKQFDAIVEWWCLFHLPKEDHANMFARFASWLKKGGVLEFTTGDSEYQASSSDMLNQELNFYSLAPQFYEQYLKDNHFKLIQCEHDQEQHLVWLAVKQ</sequence>
<comment type="caution">
    <text evidence="4">The sequence shown here is derived from an EMBL/GenBank/DDBJ whole genome shotgun (WGS) entry which is preliminary data.</text>
</comment>
<dbReference type="RefSeq" id="WP_027265025.1">
    <property type="nucleotide sequence ID" value="NZ_CAXYJF010000010.1"/>
</dbReference>
<keyword evidence="2" id="KW-0808">Transferase</keyword>
<dbReference type="Pfam" id="PF13649">
    <property type="entry name" value="Methyltransf_25"/>
    <property type="match status" value="1"/>
</dbReference>
<reference evidence="4" key="2">
    <citation type="submission" date="2019-09" db="EMBL/GenBank/DDBJ databases">
        <authorList>
            <consortium name="NCBI Pathogen Detection Project"/>
        </authorList>
    </citation>
    <scope>NUCLEOTIDE SEQUENCE</scope>
    <source>
        <strain evidence="4">CL18-200174</strain>
    </source>
</reference>
<dbReference type="InterPro" id="IPR029063">
    <property type="entry name" value="SAM-dependent_MTases_sf"/>
</dbReference>
<proteinExistence type="predicted"/>
<dbReference type="AlphaFoldDB" id="A0AAN5TAP7"/>
<dbReference type="GO" id="GO:0008168">
    <property type="term" value="F:methyltransferase activity"/>
    <property type="evidence" value="ECO:0007669"/>
    <property type="project" value="UniProtKB-KW"/>
</dbReference>
<accession>A0AAN5TAP7</accession>
<gene>
    <name evidence="4" type="ORF">JBK99_09380</name>
</gene>
<protein>
    <submittedName>
        <fullName evidence="4">Class I SAM-dependent methyltransferase</fullName>
    </submittedName>
</protein>
<evidence type="ECO:0000313" key="4">
    <source>
        <dbReference type="EMBL" id="HAU2396537.1"/>
    </source>
</evidence>
<dbReference type="Gene3D" id="3.40.50.150">
    <property type="entry name" value="Vaccinia Virus protein VP39"/>
    <property type="match status" value="1"/>
</dbReference>
<feature type="domain" description="Methyltransferase" evidence="3">
    <location>
        <begin position="42"/>
        <end position="132"/>
    </location>
</feature>
<dbReference type="CDD" id="cd02440">
    <property type="entry name" value="AdoMet_MTases"/>
    <property type="match status" value="1"/>
</dbReference>
<evidence type="ECO:0000256" key="2">
    <source>
        <dbReference type="ARBA" id="ARBA00022679"/>
    </source>
</evidence>
<dbReference type="InterPro" id="IPR041698">
    <property type="entry name" value="Methyltransf_25"/>
</dbReference>
<dbReference type="EMBL" id="DACWOD010000006">
    <property type="protein sequence ID" value="HAU2396537.1"/>
    <property type="molecule type" value="Genomic_DNA"/>
</dbReference>
<evidence type="ECO:0000313" key="5">
    <source>
        <dbReference type="Proteomes" id="UP000863577"/>
    </source>
</evidence>
<evidence type="ECO:0000256" key="1">
    <source>
        <dbReference type="ARBA" id="ARBA00022603"/>
    </source>
</evidence>
<reference evidence="4" key="1">
    <citation type="journal article" date="2018" name="Genome Biol.">
        <title>SKESA: strategic k-mer extension for scrupulous assemblies.</title>
        <authorList>
            <person name="Souvorov A."/>
            <person name="Agarwala R."/>
            <person name="Lipman D.J."/>
        </authorList>
    </citation>
    <scope>NUCLEOTIDE SEQUENCE</scope>
    <source>
        <strain evidence="4">CL18-200174</strain>
    </source>
</reference>
<organism evidence="4 5">
    <name type="scientific">Legionella pneumophila</name>
    <dbReference type="NCBI Taxonomy" id="446"/>
    <lineage>
        <taxon>Bacteria</taxon>
        <taxon>Pseudomonadati</taxon>
        <taxon>Pseudomonadota</taxon>
        <taxon>Gammaproteobacteria</taxon>
        <taxon>Legionellales</taxon>
        <taxon>Legionellaceae</taxon>
        <taxon>Legionella</taxon>
    </lineage>
</organism>
<dbReference type="SUPFAM" id="SSF53335">
    <property type="entry name" value="S-adenosyl-L-methionine-dependent methyltransferases"/>
    <property type="match status" value="1"/>
</dbReference>
<dbReference type="PANTHER" id="PTHR43861:SF1">
    <property type="entry name" value="TRANS-ACONITATE 2-METHYLTRANSFERASE"/>
    <property type="match status" value="1"/>
</dbReference>
<dbReference type="Proteomes" id="UP000863577">
    <property type="component" value="Unassembled WGS sequence"/>
</dbReference>